<dbReference type="PROSITE" id="PS51257">
    <property type="entry name" value="PROKAR_LIPOPROTEIN"/>
    <property type="match status" value="1"/>
</dbReference>
<organism evidence="2 3">
    <name type="scientific">Waterburya agarophytonicola KI4</name>
    <dbReference type="NCBI Taxonomy" id="2874699"/>
    <lineage>
        <taxon>Bacteria</taxon>
        <taxon>Bacillati</taxon>
        <taxon>Cyanobacteriota</taxon>
        <taxon>Cyanophyceae</taxon>
        <taxon>Pleurocapsales</taxon>
        <taxon>Hyellaceae</taxon>
        <taxon>Waterburya</taxon>
        <taxon>Waterburya agarophytonicola</taxon>
    </lineage>
</organism>
<evidence type="ECO:0000313" key="3">
    <source>
        <dbReference type="Proteomes" id="UP000729733"/>
    </source>
</evidence>
<dbReference type="AlphaFoldDB" id="A0A964BPM8"/>
<keyword evidence="3" id="KW-1185">Reference proteome</keyword>
<protein>
    <recommendedName>
        <fullName evidence="4">Lipoprotein</fullName>
    </recommendedName>
</protein>
<accession>A0A964BPM8</accession>
<dbReference type="Proteomes" id="UP000729733">
    <property type="component" value="Unassembled WGS sequence"/>
</dbReference>
<sequence length="224" mass="25067">MRLKRALISLIIIALSSSLIGCGESISSANDEFLPDNKNIVSNSNIFQNSLTEKLIFKRENGSEDFSFIPKSNGIKLEGIQGETIVNLTVDINRKIQIQTSAGSILSHVLIRDNSWTIEDGEETEELYTLQQQTNGDYKLESGDNTAIYQIKKRDYGLEIETPDQKSLYKVKHQDNKQILQDINNKTVLETKSDFPLLAIACYGFEVLDEAEQTGLAYAISLAK</sequence>
<gene>
    <name evidence="2" type="ORF">I4641_05825</name>
</gene>
<dbReference type="EMBL" id="JADWDC010000009">
    <property type="protein sequence ID" value="MCC0176496.1"/>
    <property type="molecule type" value="Genomic_DNA"/>
</dbReference>
<dbReference type="RefSeq" id="WP_229639533.1">
    <property type="nucleotide sequence ID" value="NZ_JADWDC010000009.1"/>
</dbReference>
<comment type="caution">
    <text evidence="2">The sequence shown here is derived from an EMBL/GenBank/DDBJ whole genome shotgun (WGS) entry which is preliminary data.</text>
</comment>
<feature type="signal peptide" evidence="1">
    <location>
        <begin position="1"/>
        <end position="21"/>
    </location>
</feature>
<evidence type="ECO:0000256" key="1">
    <source>
        <dbReference type="SAM" id="SignalP"/>
    </source>
</evidence>
<feature type="chain" id="PRO_5037224471" description="Lipoprotein" evidence="1">
    <location>
        <begin position="22"/>
        <end position="224"/>
    </location>
</feature>
<keyword evidence="1" id="KW-0732">Signal</keyword>
<reference evidence="2" key="1">
    <citation type="journal article" date="2021" name="Antonie Van Leeuwenhoek">
        <title>Draft genome and description of Waterburya agarophytonicola gen. nov. sp. nov. (Pleurocapsales, Cyanobacteria): a seaweed symbiont.</title>
        <authorList>
            <person name="Bonthond G."/>
            <person name="Shalygin S."/>
            <person name="Bayer T."/>
            <person name="Weinberger F."/>
        </authorList>
    </citation>
    <scope>NUCLEOTIDE SEQUENCE</scope>
    <source>
        <strain evidence="2">KI4</strain>
    </source>
</reference>
<evidence type="ECO:0000313" key="2">
    <source>
        <dbReference type="EMBL" id="MCC0176496.1"/>
    </source>
</evidence>
<proteinExistence type="predicted"/>
<evidence type="ECO:0008006" key="4">
    <source>
        <dbReference type="Google" id="ProtNLM"/>
    </source>
</evidence>
<name>A0A964BPM8_9CYAN</name>